<dbReference type="PANTHER" id="PTHR11669">
    <property type="entry name" value="REPLICATION FACTOR C / DNA POLYMERASE III GAMMA-TAU SUBUNIT"/>
    <property type="match status" value="1"/>
</dbReference>
<dbReference type="InterPro" id="IPR050238">
    <property type="entry name" value="DNA_Rep/Repair_Clamp_Loader"/>
</dbReference>
<reference evidence="1 2" key="1">
    <citation type="journal article" date="2016" name="Nat. Commun.">
        <title>Thousands of microbial genomes shed light on interconnected biogeochemical processes in an aquifer system.</title>
        <authorList>
            <person name="Anantharaman K."/>
            <person name="Brown C.T."/>
            <person name="Hug L.A."/>
            <person name="Sharon I."/>
            <person name="Castelle C.J."/>
            <person name="Probst A.J."/>
            <person name="Thomas B.C."/>
            <person name="Singh A."/>
            <person name="Wilkins M.J."/>
            <person name="Karaoz U."/>
            <person name="Brodie E.L."/>
            <person name="Williams K.H."/>
            <person name="Hubbard S.S."/>
            <person name="Banfield J.F."/>
        </authorList>
    </citation>
    <scope>NUCLEOTIDE SEQUENCE [LARGE SCALE GENOMIC DNA]</scope>
</reference>
<sequence>MYPIILVSKSTLQIEKYLSDFCQEKSLSSSQLLEIKPEKNEISINQIRQLRKRLNVESQAKRLIVFYSFDTASYEAQNALLKTLEEKTFSNYFVMIVNKLETLLDTTISRSKVIDLREAVSFSDVFLTVRPEVIDLIKSITNSGDARFLNSPLVAEIDRESAVILIQEILYCLWDMILTSKTHNVSMIKKGFYYLKLLQNNNVNPQLTIDNFLLYIQRELVKQS</sequence>
<dbReference type="AlphaFoldDB" id="A0A1F7J8X3"/>
<organism evidence="1 2">
    <name type="scientific">Candidatus Roizmanbacteria bacterium RIFCSPLOWO2_01_FULL_41_22</name>
    <dbReference type="NCBI Taxonomy" id="1802067"/>
    <lineage>
        <taxon>Bacteria</taxon>
        <taxon>Candidatus Roizmaniibacteriota</taxon>
    </lineage>
</organism>
<dbReference type="GO" id="GO:0006261">
    <property type="term" value="P:DNA-templated DNA replication"/>
    <property type="evidence" value="ECO:0007669"/>
    <property type="project" value="TreeGrafter"/>
</dbReference>
<evidence type="ECO:0008006" key="3">
    <source>
        <dbReference type="Google" id="ProtNLM"/>
    </source>
</evidence>
<dbReference type="SUPFAM" id="SSF52540">
    <property type="entry name" value="P-loop containing nucleoside triphosphate hydrolases"/>
    <property type="match status" value="1"/>
</dbReference>
<proteinExistence type="predicted"/>
<dbReference type="STRING" id="1802067.A2966_03690"/>
<name>A0A1F7J8X3_9BACT</name>
<comment type="caution">
    <text evidence="1">The sequence shown here is derived from an EMBL/GenBank/DDBJ whole genome shotgun (WGS) entry which is preliminary data.</text>
</comment>
<dbReference type="EMBL" id="MGAR01000015">
    <property type="protein sequence ID" value="OGK52067.1"/>
    <property type="molecule type" value="Genomic_DNA"/>
</dbReference>
<gene>
    <name evidence="1" type="ORF">A2966_03690</name>
</gene>
<evidence type="ECO:0000313" key="1">
    <source>
        <dbReference type="EMBL" id="OGK52067.1"/>
    </source>
</evidence>
<dbReference type="InterPro" id="IPR027417">
    <property type="entry name" value="P-loop_NTPase"/>
</dbReference>
<dbReference type="PANTHER" id="PTHR11669:SF8">
    <property type="entry name" value="DNA POLYMERASE III SUBUNIT DELTA"/>
    <property type="match status" value="1"/>
</dbReference>
<accession>A0A1F7J8X3</accession>
<dbReference type="Gene3D" id="3.40.50.300">
    <property type="entry name" value="P-loop containing nucleotide triphosphate hydrolases"/>
    <property type="match status" value="1"/>
</dbReference>
<evidence type="ECO:0000313" key="2">
    <source>
        <dbReference type="Proteomes" id="UP000176480"/>
    </source>
</evidence>
<dbReference type="Proteomes" id="UP000176480">
    <property type="component" value="Unassembled WGS sequence"/>
</dbReference>
<dbReference type="Pfam" id="PF13177">
    <property type="entry name" value="DNA_pol3_delta2"/>
    <property type="match status" value="1"/>
</dbReference>
<protein>
    <recommendedName>
        <fullName evidence="3">DNA polymerase III delta N-terminal domain-containing protein</fullName>
    </recommendedName>
</protein>